<dbReference type="Proteomes" id="UP000199416">
    <property type="component" value="Unassembled WGS sequence"/>
</dbReference>
<dbReference type="AlphaFoldDB" id="A0A1G6L5M4"/>
<dbReference type="CDD" id="cd03801">
    <property type="entry name" value="GT4_PimA-like"/>
    <property type="match status" value="1"/>
</dbReference>
<dbReference type="InterPro" id="IPR028098">
    <property type="entry name" value="Glyco_trans_4-like_N"/>
</dbReference>
<proteinExistence type="predicted"/>
<dbReference type="EMBL" id="FMZF01000002">
    <property type="protein sequence ID" value="SDC38441.1"/>
    <property type="molecule type" value="Genomic_DNA"/>
</dbReference>
<feature type="domain" description="Glycosyl transferase family 1" evidence="3">
    <location>
        <begin position="174"/>
        <end position="334"/>
    </location>
</feature>
<keyword evidence="2 5" id="KW-0808">Transferase</keyword>
<evidence type="ECO:0000313" key="5">
    <source>
        <dbReference type="EMBL" id="SDC38441.1"/>
    </source>
</evidence>
<name>A0A1G6L5M4_9ACTN</name>
<dbReference type="InterPro" id="IPR001296">
    <property type="entry name" value="Glyco_trans_1"/>
</dbReference>
<dbReference type="SUPFAM" id="SSF53756">
    <property type="entry name" value="UDP-Glycosyltransferase/glycogen phosphorylase"/>
    <property type="match status" value="1"/>
</dbReference>
<evidence type="ECO:0000256" key="2">
    <source>
        <dbReference type="ARBA" id="ARBA00022679"/>
    </source>
</evidence>
<protein>
    <submittedName>
        <fullName evidence="5">Glycosyltransferase involved in cell wall bisynthesis</fullName>
    </submittedName>
</protein>
<keyword evidence="1" id="KW-0328">Glycosyltransferase</keyword>
<evidence type="ECO:0000259" key="3">
    <source>
        <dbReference type="Pfam" id="PF00534"/>
    </source>
</evidence>
<dbReference type="PANTHER" id="PTHR12526">
    <property type="entry name" value="GLYCOSYLTRANSFERASE"/>
    <property type="match status" value="1"/>
</dbReference>
<evidence type="ECO:0000256" key="1">
    <source>
        <dbReference type="ARBA" id="ARBA00022676"/>
    </source>
</evidence>
<reference evidence="6" key="1">
    <citation type="submission" date="2016-10" db="EMBL/GenBank/DDBJ databases">
        <authorList>
            <person name="Varghese N."/>
            <person name="Submissions S."/>
        </authorList>
    </citation>
    <scope>NUCLEOTIDE SEQUENCE [LARGE SCALE GENOMIC DNA]</scope>
    <source>
        <strain evidence="6">DSM 45421</strain>
    </source>
</reference>
<dbReference type="STRING" id="1190417.SAMN05660690_1207"/>
<dbReference type="GO" id="GO:0016757">
    <property type="term" value="F:glycosyltransferase activity"/>
    <property type="evidence" value="ECO:0007669"/>
    <property type="project" value="UniProtKB-KW"/>
</dbReference>
<organism evidence="5 6">
    <name type="scientific">Geodermatophilus telluris</name>
    <dbReference type="NCBI Taxonomy" id="1190417"/>
    <lineage>
        <taxon>Bacteria</taxon>
        <taxon>Bacillati</taxon>
        <taxon>Actinomycetota</taxon>
        <taxon>Actinomycetes</taxon>
        <taxon>Geodermatophilales</taxon>
        <taxon>Geodermatophilaceae</taxon>
        <taxon>Geodermatophilus</taxon>
    </lineage>
</organism>
<dbReference type="Gene3D" id="3.40.50.2000">
    <property type="entry name" value="Glycogen Phosphorylase B"/>
    <property type="match status" value="2"/>
</dbReference>
<dbReference type="Pfam" id="PF00534">
    <property type="entry name" value="Glycos_transf_1"/>
    <property type="match status" value="1"/>
</dbReference>
<keyword evidence="6" id="KW-1185">Reference proteome</keyword>
<evidence type="ECO:0000313" key="6">
    <source>
        <dbReference type="Proteomes" id="UP000199416"/>
    </source>
</evidence>
<dbReference type="PANTHER" id="PTHR12526:SF510">
    <property type="entry name" value="D-INOSITOL 3-PHOSPHATE GLYCOSYLTRANSFERASE"/>
    <property type="match status" value="1"/>
</dbReference>
<evidence type="ECO:0000259" key="4">
    <source>
        <dbReference type="Pfam" id="PF13439"/>
    </source>
</evidence>
<accession>A0A1G6L5M4</accession>
<sequence>MSRVLLVGKGAPDRGGIPTFLETLLGSRLAEEHDVRFLNVAHAGTPEGGRITTGNMVRTVRDAFAVWRSSGGQDVVHVHSALAPAVTVIRAALLALAARVRGCAVVIHAHGGNIQTWLTTPWRRALLRVAVLPAHRVVAVWTAGFEALRTVLPEHRVALIDNGVPLGDFSGPPSAHQPPRVLYVGLLTPRKGVVDLLTAARLLRERGVAHELWLLGGTPDEGPAAEAEVRAVLDADVRVLGTRPPEQMPAAFADADVFCLPSWWEAMPLSVLEAMAAGLPVVASDVGDIGRAVADGVTGYVVPAKDPDQLAAALERLLVDPELRRRMGAAGRERVKAMFSSDVTAREVSALYRRLVRSAS</sequence>
<dbReference type="Pfam" id="PF13439">
    <property type="entry name" value="Glyco_transf_4"/>
    <property type="match status" value="1"/>
</dbReference>
<feature type="domain" description="Glycosyltransferase subfamily 4-like N-terminal" evidence="4">
    <location>
        <begin position="53"/>
        <end position="166"/>
    </location>
</feature>
<gene>
    <name evidence="5" type="ORF">SAMN05660690_1207</name>
</gene>